<name>A0A1F6MGR7_9BACT</name>
<dbReference type="Gene3D" id="3.90.79.10">
    <property type="entry name" value="Nucleoside Triphosphate Pyrophosphohydrolase"/>
    <property type="match status" value="1"/>
</dbReference>
<dbReference type="CDD" id="cd03424">
    <property type="entry name" value="NUDIX_ADPRase_Nudt5_UGPPase_Nudt14"/>
    <property type="match status" value="1"/>
</dbReference>
<reference evidence="4 5" key="1">
    <citation type="journal article" date="2016" name="Nat. Commun.">
        <title>Thousands of microbial genomes shed light on interconnected biogeochemical processes in an aquifer system.</title>
        <authorList>
            <person name="Anantharaman K."/>
            <person name="Brown C.T."/>
            <person name="Hug L.A."/>
            <person name="Sharon I."/>
            <person name="Castelle C.J."/>
            <person name="Probst A.J."/>
            <person name="Thomas B.C."/>
            <person name="Singh A."/>
            <person name="Wilkins M.J."/>
            <person name="Karaoz U."/>
            <person name="Brodie E.L."/>
            <person name="Williams K.H."/>
            <person name="Hubbard S.S."/>
            <person name="Banfield J.F."/>
        </authorList>
    </citation>
    <scope>NUCLEOTIDE SEQUENCE [LARGE SCALE GENOMIC DNA]</scope>
</reference>
<dbReference type="GO" id="GO:0019693">
    <property type="term" value="P:ribose phosphate metabolic process"/>
    <property type="evidence" value="ECO:0007669"/>
    <property type="project" value="TreeGrafter"/>
</dbReference>
<evidence type="ECO:0000313" key="5">
    <source>
        <dbReference type="Proteomes" id="UP000177953"/>
    </source>
</evidence>
<evidence type="ECO:0000256" key="1">
    <source>
        <dbReference type="ARBA" id="ARBA00001946"/>
    </source>
</evidence>
<feature type="domain" description="Nudix hydrolase" evidence="3">
    <location>
        <begin position="39"/>
        <end position="171"/>
    </location>
</feature>
<dbReference type="Pfam" id="PF00293">
    <property type="entry name" value="NUDIX"/>
    <property type="match status" value="1"/>
</dbReference>
<keyword evidence="2" id="KW-0378">Hydrolase</keyword>
<dbReference type="PROSITE" id="PS51462">
    <property type="entry name" value="NUDIX"/>
    <property type="match status" value="1"/>
</dbReference>
<dbReference type="EMBL" id="MFPU01000003">
    <property type="protein sequence ID" value="OGH70673.1"/>
    <property type="molecule type" value="Genomic_DNA"/>
</dbReference>
<dbReference type="InterPro" id="IPR015797">
    <property type="entry name" value="NUDIX_hydrolase-like_dom_sf"/>
</dbReference>
<comment type="cofactor">
    <cofactor evidence="1">
        <name>Mg(2+)</name>
        <dbReference type="ChEBI" id="CHEBI:18420"/>
    </cofactor>
</comment>
<dbReference type="Proteomes" id="UP000177953">
    <property type="component" value="Unassembled WGS sequence"/>
</dbReference>
<dbReference type="GO" id="GO:0006753">
    <property type="term" value="P:nucleoside phosphate metabolic process"/>
    <property type="evidence" value="ECO:0007669"/>
    <property type="project" value="TreeGrafter"/>
</dbReference>
<evidence type="ECO:0000256" key="2">
    <source>
        <dbReference type="ARBA" id="ARBA00022801"/>
    </source>
</evidence>
<dbReference type="AlphaFoldDB" id="A0A1F6MGR7"/>
<gene>
    <name evidence="4" type="ORF">A2754_01675</name>
</gene>
<sequence length="182" mass="20980">MKKIKLGKIKTVYQGKIFNIHQRDVALPDGSTTIFEYCERPASVSTLAFNELNELLMIKERRPGYKHNVWFLPGGRMDHPGDTPKKAAIRELREETGYSAKTVKLVHKKSPASTLIWDIYLFAAKNLVWKPLPKDRGESIEAVFVPLPQAVEMALNGTIENEFISYDIIRFNEMLKRGEFRW</sequence>
<evidence type="ECO:0000313" key="4">
    <source>
        <dbReference type="EMBL" id="OGH70673.1"/>
    </source>
</evidence>
<dbReference type="GO" id="GO:0016787">
    <property type="term" value="F:hydrolase activity"/>
    <property type="evidence" value="ECO:0007669"/>
    <property type="project" value="UniProtKB-KW"/>
</dbReference>
<protein>
    <recommendedName>
        <fullName evidence="3">Nudix hydrolase domain-containing protein</fullName>
    </recommendedName>
</protein>
<comment type="caution">
    <text evidence="4">The sequence shown here is derived from an EMBL/GenBank/DDBJ whole genome shotgun (WGS) entry which is preliminary data.</text>
</comment>
<evidence type="ECO:0000259" key="3">
    <source>
        <dbReference type="PROSITE" id="PS51462"/>
    </source>
</evidence>
<proteinExistence type="predicted"/>
<dbReference type="SUPFAM" id="SSF55811">
    <property type="entry name" value="Nudix"/>
    <property type="match status" value="1"/>
</dbReference>
<dbReference type="PANTHER" id="PTHR11839:SF18">
    <property type="entry name" value="NUDIX HYDROLASE DOMAIN-CONTAINING PROTEIN"/>
    <property type="match status" value="1"/>
</dbReference>
<dbReference type="PANTHER" id="PTHR11839">
    <property type="entry name" value="UDP/ADP-SUGAR PYROPHOSPHATASE"/>
    <property type="match status" value="1"/>
</dbReference>
<organism evidence="4 5">
    <name type="scientific">Candidatus Magasanikbacteria bacterium RIFCSPHIGHO2_01_FULL_47_8</name>
    <dbReference type="NCBI Taxonomy" id="1798673"/>
    <lineage>
        <taxon>Bacteria</taxon>
        <taxon>Candidatus Magasanikiibacteriota</taxon>
    </lineage>
</organism>
<accession>A0A1F6MGR7</accession>
<dbReference type="InterPro" id="IPR000086">
    <property type="entry name" value="NUDIX_hydrolase_dom"/>
</dbReference>